<dbReference type="Proteomes" id="UP001610335">
    <property type="component" value="Unassembled WGS sequence"/>
</dbReference>
<feature type="transmembrane region" description="Helical" evidence="1">
    <location>
        <begin position="69"/>
        <end position="93"/>
    </location>
</feature>
<evidence type="ECO:0000313" key="3">
    <source>
        <dbReference type="Proteomes" id="UP001610335"/>
    </source>
</evidence>
<evidence type="ECO:0000313" key="2">
    <source>
        <dbReference type="EMBL" id="KAL2829295.1"/>
    </source>
</evidence>
<keyword evidence="1" id="KW-0812">Transmembrane</keyword>
<reference evidence="2 3" key="1">
    <citation type="submission" date="2024-07" db="EMBL/GenBank/DDBJ databases">
        <title>Section-level genome sequencing and comparative genomics of Aspergillus sections Usti and Cavernicolus.</title>
        <authorList>
            <consortium name="Lawrence Berkeley National Laboratory"/>
            <person name="Nybo J.L."/>
            <person name="Vesth T.C."/>
            <person name="Theobald S."/>
            <person name="Frisvad J.C."/>
            <person name="Larsen T.O."/>
            <person name="Kjaerboelling I."/>
            <person name="Rothschild-Mancinelli K."/>
            <person name="Lyhne E.K."/>
            <person name="Kogle M.E."/>
            <person name="Barry K."/>
            <person name="Clum A."/>
            <person name="Na H."/>
            <person name="Ledsgaard L."/>
            <person name="Lin J."/>
            <person name="Lipzen A."/>
            <person name="Kuo A."/>
            <person name="Riley R."/>
            <person name="Mondo S."/>
            <person name="LaButti K."/>
            <person name="Haridas S."/>
            <person name="Pangalinan J."/>
            <person name="Salamov A.A."/>
            <person name="Simmons B.A."/>
            <person name="Magnuson J.K."/>
            <person name="Chen J."/>
            <person name="Drula E."/>
            <person name="Henrissat B."/>
            <person name="Wiebenga A."/>
            <person name="Lubbers R.J."/>
            <person name="Gomes A.C."/>
            <person name="Makela M.R."/>
            <person name="Stajich J."/>
            <person name="Grigoriev I.V."/>
            <person name="Mortensen U.H."/>
            <person name="De vries R.P."/>
            <person name="Baker S.E."/>
            <person name="Andersen M.R."/>
        </authorList>
    </citation>
    <scope>NUCLEOTIDE SEQUENCE [LARGE SCALE GENOMIC DNA]</scope>
    <source>
        <strain evidence="2 3">CBS 600.67</strain>
    </source>
</reference>
<keyword evidence="1" id="KW-0472">Membrane</keyword>
<proteinExistence type="predicted"/>
<sequence length="101" mass="11439">MTTCQPPVHLGQRTSSECRTEEVGGITAVHLTLPTSSDHPPLKHHLQRTLESCNYDLESMMSWFFLSSYTISALLWILLSTWELSLALCLLGLSLSRQHQR</sequence>
<evidence type="ECO:0000256" key="1">
    <source>
        <dbReference type="SAM" id="Phobius"/>
    </source>
</evidence>
<evidence type="ECO:0008006" key="4">
    <source>
        <dbReference type="Google" id="ProtNLM"/>
    </source>
</evidence>
<organism evidence="2 3">
    <name type="scientific">Aspergillus cavernicola</name>
    <dbReference type="NCBI Taxonomy" id="176166"/>
    <lineage>
        <taxon>Eukaryota</taxon>
        <taxon>Fungi</taxon>
        <taxon>Dikarya</taxon>
        <taxon>Ascomycota</taxon>
        <taxon>Pezizomycotina</taxon>
        <taxon>Eurotiomycetes</taxon>
        <taxon>Eurotiomycetidae</taxon>
        <taxon>Eurotiales</taxon>
        <taxon>Aspergillaceae</taxon>
        <taxon>Aspergillus</taxon>
        <taxon>Aspergillus subgen. Nidulantes</taxon>
    </lineage>
</organism>
<comment type="caution">
    <text evidence="2">The sequence shown here is derived from an EMBL/GenBank/DDBJ whole genome shotgun (WGS) entry which is preliminary data.</text>
</comment>
<keyword evidence="3" id="KW-1185">Reference proteome</keyword>
<gene>
    <name evidence="2" type="ORF">BDW59DRAFT_142451</name>
</gene>
<keyword evidence="1" id="KW-1133">Transmembrane helix</keyword>
<accession>A0ABR4INF3</accession>
<dbReference type="EMBL" id="JBFXLS010000017">
    <property type="protein sequence ID" value="KAL2829295.1"/>
    <property type="molecule type" value="Genomic_DNA"/>
</dbReference>
<protein>
    <recommendedName>
        <fullName evidence="4">Copper transporter</fullName>
    </recommendedName>
</protein>
<name>A0ABR4INF3_9EURO</name>